<feature type="compositionally biased region" description="Polar residues" evidence="1">
    <location>
        <begin position="115"/>
        <end position="135"/>
    </location>
</feature>
<feature type="compositionally biased region" description="Low complexity" evidence="1">
    <location>
        <begin position="84"/>
        <end position="96"/>
    </location>
</feature>
<reference evidence="3" key="1">
    <citation type="journal article" date="2014" name="BMC Genomics">
        <title>Genome characteristics reveal the impact of lichenization on lichen-forming fungus Endocarpon pusillum Hedwig (Verrucariales, Ascomycota).</title>
        <authorList>
            <person name="Wang Y.-Y."/>
            <person name="Liu B."/>
            <person name="Zhang X.-Y."/>
            <person name="Zhou Q.-M."/>
            <person name="Zhang T."/>
            <person name="Li H."/>
            <person name="Yu Y.-F."/>
            <person name="Zhang X.-L."/>
            <person name="Hao X.-Y."/>
            <person name="Wang M."/>
            <person name="Wang L."/>
            <person name="Wei J.-C."/>
        </authorList>
    </citation>
    <scope>NUCLEOTIDE SEQUENCE [LARGE SCALE GENOMIC DNA]</scope>
    <source>
        <strain evidence="3">Z07020 / HMAS-L-300199</strain>
    </source>
</reference>
<evidence type="ECO:0000313" key="3">
    <source>
        <dbReference type="Proteomes" id="UP000019373"/>
    </source>
</evidence>
<keyword evidence="3" id="KW-1185">Reference proteome</keyword>
<evidence type="ECO:0000313" key="2">
    <source>
        <dbReference type="EMBL" id="ERF74031.1"/>
    </source>
</evidence>
<feature type="region of interest" description="Disordered" evidence="1">
    <location>
        <begin position="1"/>
        <end position="200"/>
    </location>
</feature>
<dbReference type="GeneID" id="19238883"/>
<evidence type="ECO:0000256" key="1">
    <source>
        <dbReference type="SAM" id="MobiDB-lite"/>
    </source>
</evidence>
<name>U1GPY2_ENDPU</name>
<accession>U1GPY2</accession>
<organism evidence="2 3">
    <name type="scientific">Endocarpon pusillum (strain Z07020 / HMAS-L-300199)</name>
    <name type="common">Lichen-forming fungus</name>
    <dbReference type="NCBI Taxonomy" id="1263415"/>
    <lineage>
        <taxon>Eukaryota</taxon>
        <taxon>Fungi</taxon>
        <taxon>Dikarya</taxon>
        <taxon>Ascomycota</taxon>
        <taxon>Pezizomycotina</taxon>
        <taxon>Eurotiomycetes</taxon>
        <taxon>Chaetothyriomycetidae</taxon>
        <taxon>Verrucariales</taxon>
        <taxon>Verrucariaceae</taxon>
        <taxon>Endocarpon</taxon>
    </lineage>
</organism>
<protein>
    <submittedName>
        <fullName evidence="2">Uncharacterized protein</fullName>
    </submittedName>
</protein>
<sequence length="200" mass="21054">MGCGTSKSPHAPQRQKREAARSSRLFSTAAEQRAAGRPTPSTVQSPAEVRSTRRARLASPELVERQASSNTPRTASLIVEHGSSSRSSPAAVPSPAEARTTGRSRLAGSEPPAQRASSEPQRSASLLVQQGSSNLLPVPNIHAIAKRGSSPLSSTSSPTVPEAELEPRNLFATSERKGTEKPQAPGSAMAQEVDLRPRLP</sequence>
<gene>
    <name evidence="2" type="ORF">EPUS_03846</name>
</gene>
<dbReference type="AlphaFoldDB" id="U1GPY2"/>
<dbReference type="OrthoDB" id="10448309at2759"/>
<dbReference type="Proteomes" id="UP000019373">
    <property type="component" value="Unassembled WGS sequence"/>
</dbReference>
<dbReference type="RefSeq" id="XP_007800343.1">
    <property type="nucleotide sequence ID" value="XM_007802152.1"/>
</dbReference>
<proteinExistence type="predicted"/>
<feature type="compositionally biased region" description="Low complexity" evidence="1">
    <location>
        <begin position="149"/>
        <end position="159"/>
    </location>
</feature>
<dbReference type="EMBL" id="KE720909">
    <property type="protein sequence ID" value="ERF74031.1"/>
    <property type="molecule type" value="Genomic_DNA"/>
</dbReference>
<dbReference type="HOGENOM" id="CLU_1366243_0_0_1"/>